<feature type="region of interest" description="Disordered" evidence="1">
    <location>
        <begin position="34"/>
        <end position="62"/>
    </location>
</feature>
<dbReference type="AlphaFoldDB" id="S7Q6M8"/>
<protein>
    <submittedName>
        <fullName evidence="2">Uncharacterized protein</fullName>
    </submittedName>
</protein>
<proteinExistence type="predicted"/>
<gene>
    <name evidence="2" type="ORF">D623_10003675</name>
</gene>
<evidence type="ECO:0000313" key="3">
    <source>
        <dbReference type="Proteomes" id="UP000052978"/>
    </source>
</evidence>
<keyword evidence="3" id="KW-1185">Reference proteome</keyword>
<organism evidence="2 3">
    <name type="scientific">Myotis brandtii</name>
    <name type="common">Brandt's bat</name>
    <dbReference type="NCBI Taxonomy" id="109478"/>
    <lineage>
        <taxon>Eukaryota</taxon>
        <taxon>Metazoa</taxon>
        <taxon>Chordata</taxon>
        <taxon>Craniata</taxon>
        <taxon>Vertebrata</taxon>
        <taxon>Euteleostomi</taxon>
        <taxon>Mammalia</taxon>
        <taxon>Eutheria</taxon>
        <taxon>Laurasiatheria</taxon>
        <taxon>Chiroptera</taxon>
        <taxon>Yangochiroptera</taxon>
        <taxon>Vespertilionidae</taxon>
        <taxon>Myotis</taxon>
    </lineage>
</organism>
<sequence length="62" mass="6642">MVLWCHTVTSSVQGSTMRMMARMSRLFGISKAGWAHSSSLPERRQGPEMTDDGARGGGSAQG</sequence>
<dbReference type="Proteomes" id="UP000052978">
    <property type="component" value="Unassembled WGS sequence"/>
</dbReference>
<dbReference type="EMBL" id="KE164266">
    <property type="protein sequence ID" value="EPQ16512.1"/>
    <property type="molecule type" value="Genomic_DNA"/>
</dbReference>
<evidence type="ECO:0000256" key="1">
    <source>
        <dbReference type="SAM" id="MobiDB-lite"/>
    </source>
</evidence>
<accession>S7Q6M8</accession>
<evidence type="ECO:0000313" key="2">
    <source>
        <dbReference type="EMBL" id="EPQ16512.1"/>
    </source>
</evidence>
<reference evidence="2 3" key="1">
    <citation type="journal article" date="2013" name="Nat. Commun.">
        <title>Genome analysis reveals insights into physiology and longevity of the Brandt's bat Myotis brandtii.</title>
        <authorList>
            <person name="Seim I."/>
            <person name="Fang X."/>
            <person name="Xiong Z."/>
            <person name="Lobanov A.V."/>
            <person name="Huang Z."/>
            <person name="Ma S."/>
            <person name="Feng Y."/>
            <person name="Turanov A.A."/>
            <person name="Zhu Y."/>
            <person name="Lenz T.L."/>
            <person name="Gerashchenko M.V."/>
            <person name="Fan D."/>
            <person name="Hee Yim S."/>
            <person name="Yao X."/>
            <person name="Jordan D."/>
            <person name="Xiong Y."/>
            <person name="Ma Y."/>
            <person name="Lyapunov A.N."/>
            <person name="Chen G."/>
            <person name="Kulakova O.I."/>
            <person name="Sun Y."/>
            <person name="Lee S.G."/>
            <person name="Bronson R.T."/>
            <person name="Moskalev A.A."/>
            <person name="Sunyaev S.R."/>
            <person name="Zhang G."/>
            <person name="Krogh A."/>
            <person name="Wang J."/>
            <person name="Gladyshev V.N."/>
        </authorList>
    </citation>
    <scope>NUCLEOTIDE SEQUENCE [LARGE SCALE GENOMIC DNA]</scope>
</reference>
<name>S7Q6M8_MYOBR</name>